<name>A0ABS7IWJ0_9SPHN</name>
<keyword evidence="3" id="KW-1185">Reference proteome</keyword>
<dbReference type="Proteomes" id="UP000783253">
    <property type="component" value="Unassembled WGS sequence"/>
</dbReference>
<gene>
    <name evidence="2" type="ORF">K3152_03660</name>
</gene>
<feature type="transmembrane region" description="Helical" evidence="1">
    <location>
        <begin position="69"/>
        <end position="90"/>
    </location>
</feature>
<feature type="transmembrane region" description="Helical" evidence="1">
    <location>
        <begin position="102"/>
        <end position="122"/>
    </location>
</feature>
<feature type="transmembrane region" description="Helical" evidence="1">
    <location>
        <begin position="43"/>
        <end position="63"/>
    </location>
</feature>
<keyword evidence="1" id="KW-0472">Membrane</keyword>
<keyword evidence="1" id="KW-1133">Transmembrane helix</keyword>
<reference evidence="2 3" key="1">
    <citation type="submission" date="2021-08" db="EMBL/GenBank/DDBJ databases">
        <title>Comparative Genomics Analysis of the Genus Qipengyuania Reveals Extensive Genetic Diversity and Metabolic Versatility, Including the Description of Fifteen Novel Species.</title>
        <authorList>
            <person name="Liu Y."/>
        </authorList>
    </citation>
    <scope>NUCLEOTIDE SEQUENCE [LARGE SCALE GENOMIC DNA]</scope>
    <source>
        <strain evidence="2 3">1NDH17</strain>
    </source>
</reference>
<evidence type="ECO:0000256" key="1">
    <source>
        <dbReference type="SAM" id="Phobius"/>
    </source>
</evidence>
<keyword evidence="1" id="KW-0812">Transmembrane</keyword>
<organism evidence="2 3">
    <name type="scientific">Qipengyuania polymorpha</name>
    <dbReference type="NCBI Taxonomy" id="2867234"/>
    <lineage>
        <taxon>Bacteria</taxon>
        <taxon>Pseudomonadati</taxon>
        <taxon>Pseudomonadota</taxon>
        <taxon>Alphaproteobacteria</taxon>
        <taxon>Sphingomonadales</taxon>
        <taxon>Erythrobacteraceae</taxon>
        <taxon>Qipengyuania</taxon>
    </lineage>
</organism>
<dbReference type="EMBL" id="JAIGNK010000001">
    <property type="protein sequence ID" value="MBX7457334.1"/>
    <property type="molecule type" value="Genomic_DNA"/>
</dbReference>
<evidence type="ECO:0000313" key="3">
    <source>
        <dbReference type="Proteomes" id="UP000783253"/>
    </source>
</evidence>
<dbReference type="RefSeq" id="WP_221572648.1">
    <property type="nucleotide sequence ID" value="NZ_JAIGNK010000001.1"/>
</dbReference>
<accession>A0ABS7IWJ0</accession>
<evidence type="ECO:0000313" key="2">
    <source>
        <dbReference type="EMBL" id="MBX7457334.1"/>
    </source>
</evidence>
<comment type="caution">
    <text evidence="2">The sequence shown here is derived from an EMBL/GenBank/DDBJ whole genome shotgun (WGS) entry which is preliminary data.</text>
</comment>
<proteinExistence type="predicted"/>
<protein>
    <submittedName>
        <fullName evidence="2">Uncharacterized protein</fullName>
    </submittedName>
</protein>
<sequence length="123" mass="13664">MPDRDYPDPREEDIVYDDRRISRPDSSLPDWYASDTAYRPIPIVWFAGALILQVIAMPAVYLLSAVWLGLSPLVTVAVALLVSGFIWHLAMERGLRGASFAWRFATGAMLAFFFGITALTALA</sequence>